<evidence type="ECO:0000313" key="3">
    <source>
        <dbReference type="EMBL" id="EPE00174.1"/>
    </source>
</evidence>
<keyword evidence="1" id="KW-0732">Signal</keyword>
<evidence type="ECO:0000313" key="4">
    <source>
        <dbReference type="Proteomes" id="UP000014400"/>
    </source>
</evidence>
<organism evidence="3 4">
    <name type="scientific">Sutterella wadsworthensis HGA0223</name>
    <dbReference type="NCBI Taxonomy" id="1203554"/>
    <lineage>
        <taxon>Bacteria</taxon>
        <taxon>Pseudomonadati</taxon>
        <taxon>Pseudomonadota</taxon>
        <taxon>Betaproteobacteria</taxon>
        <taxon>Burkholderiales</taxon>
        <taxon>Sutterellaceae</taxon>
        <taxon>Sutterella</taxon>
    </lineage>
</organism>
<feature type="domain" description="Calcineurin-like phosphoesterase" evidence="2">
    <location>
        <begin position="49"/>
        <end position="269"/>
    </location>
</feature>
<dbReference type="RefSeq" id="WP_005432300.1">
    <property type="nucleotide sequence ID" value="NZ_KE150480.1"/>
</dbReference>
<dbReference type="eggNOG" id="COG1409">
    <property type="taxonomic scope" value="Bacteria"/>
</dbReference>
<dbReference type="Gene3D" id="3.60.21.10">
    <property type="match status" value="2"/>
</dbReference>
<dbReference type="GO" id="GO:0016787">
    <property type="term" value="F:hydrolase activity"/>
    <property type="evidence" value="ECO:0007669"/>
    <property type="project" value="InterPro"/>
</dbReference>
<dbReference type="PANTHER" id="PTHR16509">
    <property type="match status" value="1"/>
</dbReference>
<dbReference type="SUPFAM" id="SSF56300">
    <property type="entry name" value="Metallo-dependent phosphatases"/>
    <property type="match status" value="1"/>
</dbReference>
<dbReference type="HOGENOM" id="CLU_039893_2_0_4"/>
<dbReference type="EMBL" id="ATCF01000012">
    <property type="protein sequence ID" value="EPE00174.1"/>
    <property type="molecule type" value="Genomic_DNA"/>
</dbReference>
<dbReference type="GeneID" id="64061275"/>
<reference evidence="3 4" key="1">
    <citation type="submission" date="2013-04" db="EMBL/GenBank/DDBJ databases">
        <title>The Genome Sequence of Sutterella wadsworthensis HGA0223.</title>
        <authorList>
            <consortium name="The Broad Institute Genomics Platform"/>
            <person name="Earl A."/>
            <person name="Ward D."/>
            <person name="Feldgarden M."/>
            <person name="Gevers D."/>
            <person name="Schmidt T.M."/>
            <person name="Dover J."/>
            <person name="Dai D."/>
            <person name="Walker B."/>
            <person name="Young S."/>
            <person name="Zeng Q."/>
            <person name="Gargeya S."/>
            <person name="Fitzgerald M."/>
            <person name="Haas B."/>
            <person name="Abouelleil A."/>
            <person name="Allen A.W."/>
            <person name="Alvarado L."/>
            <person name="Arachchi H.M."/>
            <person name="Berlin A.M."/>
            <person name="Chapman S.B."/>
            <person name="Gainer-Dewar J."/>
            <person name="Goldberg J."/>
            <person name="Griggs A."/>
            <person name="Gujja S."/>
            <person name="Hansen M."/>
            <person name="Howarth C."/>
            <person name="Imamovic A."/>
            <person name="Ireland A."/>
            <person name="Larimer J."/>
            <person name="McCowan C."/>
            <person name="Murphy C."/>
            <person name="Pearson M."/>
            <person name="Poon T.W."/>
            <person name="Priest M."/>
            <person name="Roberts A."/>
            <person name="Saif S."/>
            <person name="Shea T."/>
            <person name="Sisk P."/>
            <person name="Sykes S."/>
            <person name="Wortman J."/>
            <person name="Nusbaum C."/>
            <person name="Birren B."/>
        </authorList>
    </citation>
    <scope>NUCLEOTIDE SEQUENCE [LARGE SCALE GENOMIC DNA]</scope>
    <source>
        <strain evidence="3 4">HGA0223</strain>
    </source>
</reference>
<keyword evidence="4" id="KW-1185">Reference proteome</keyword>
<feature type="chain" id="PRO_5004506222" description="Calcineurin-like phosphoesterase domain-containing protein" evidence="1">
    <location>
        <begin position="29"/>
        <end position="323"/>
    </location>
</feature>
<dbReference type="InterPro" id="IPR029052">
    <property type="entry name" value="Metallo-depent_PP-like"/>
</dbReference>
<protein>
    <recommendedName>
        <fullName evidence="2">Calcineurin-like phosphoesterase domain-containing protein</fullName>
    </recommendedName>
</protein>
<feature type="signal peptide" evidence="1">
    <location>
        <begin position="1"/>
        <end position="28"/>
    </location>
</feature>
<dbReference type="AlphaFoldDB" id="S3BFS1"/>
<comment type="caution">
    <text evidence="3">The sequence shown here is derived from an EMBL/GenBank/DDBJ whole genome shotgun (WGS) entry which is preliminary data.</text>
</comment>
<dbReference type="PANTHER" id="PTHR16509:SF1">
    <property type="entry name" value="MANGANESE-DEPENDENT ADP-RIBOSE_CDP-ALCOHOL DIPHOSPHATASE"/>
    <property type="match status" value="1"/>
</dbReference>
<gene>
    <name evidence="3" type="ORF">HMPREF1476_00903</name>
</gene>
<evidence type="ECO:0000256" key="1">
    <source>
        <dbReference type="SAM" id="SignalP"/>
    </source>
</evidence>
<dbReference type="PATRIC" id="fig|1203554.3.peg.923"/>
<proteinExistence type="predicted"/>
<sequence length="323" mass="36376">MQRRLFFRNAAGLFLAPAAMQFAGTASAATPAVSPIELPPAEDIISSFGWVTDIHYTTAPTHTIPAEDSIRVYSHSLAKLHQAIDVFNTRKLDFAIELGDFKDCTKTVDRELTIGFLQTVESAFRRYQGDRYHVMGNHDFDQISLGDYLANTNNAGDADGKTYYAFVKNGVKYIVLDACFNNDEGEHYSLGKLDWQVAIVPKMEMEWFRKELATGKEPVVVFCHQLVNTWDEKTQNIPHAFFVQNAAEVVDAMEKSGRVLAFICGHFHKGAYSEHNGIHYIVNQGLVERPLPHNVAGMVHIDKNHNLYVEGLWNERSHVCKKA</sequence>
<name>S3BFS1_9BURK</name>
<dbReference type="Proteomes" id="UP000014400">
    <property type="component" value="Unassembled WGS sequence"/>
</dbReference>
<dbReference type="STRING" id="1203554.HMPREF1476_00903"/>
<evidence type="ECO:0000259" key="2">
    <source>
        <dbReference type="Pfam" id="PF00149"/>
    </source>
</evidence>
<dbReference type="InterPro" id="IPR004843">
    <property type="entry name" value="Calcineurin-like_PHP"/>
</dbReference>
<dbReference type="Pfam" id="PF00149">
    <property type="entry name" value="Metallophos"/>
    <property type="match status" value="1"/>
</dbReference>
<accession>S3BFS1</accession>